<evidence type="ECO:0000256" key="1">
    <source>
        <dbReference type="ARBA" id="ARBA00004370"/>
    </source>
</evidence>
<dbReference type="InterPro" id="IPR035965">
    <property type="entry name" value="PAS-like_dom_sf"/>
</dbReference>
<dbReference type="PROSITE" id="PS50113">
    <property type="entry name" value="PAC"/>
    <property type="match status" value="1"/>
</dbReference>
<dbReference type="Gene3D" id="3.30.450.350">
    <property type="entry name" value="CHASE domain"/>
    <property type="match status" value="1"/>
</dbReference>
<dbReference type="CDD" id="cd00130">
    <property type="entry name" value="PAS"/>
    <property type="match status" value="1"/>
</dbReference>
<dbReference type="Gene3D" id="3.30.450.20">
    <property type="entry name" value="PAS domain"/>
    <property type="match status" value="1"/>
</dbReference>
<dbReference type="SMART" id="SM00091">
    <property type="entry name" value="PAS"/>
    <property type="match status" value="2"/>
</dbReference>
<protein>
    <submittedName>
        <fullName evidence="8">Uncharacterized protein</fullName>
    </submittedName>
</protein>
<feature type="domain" description="PAC" evidence="6">
    <location>
        <begin position="419"/>
        <end position="471"/>
    </location>
</feature>
<dbReference type="KEGG" id="ifl:C1H71_10770"/>
<dbReference type="GO" id="GO:0006355">
    <property type="term" value="P:regulation of DNA-templated transcription"/>
    <property type="evidence" value="ECO:0007669"/>
    <property type="project" value="InterPro"/>
</dbReference>
<dbReference type="RefSeq" id="WP_130106532.1">
    <property type="nucleotide sequence ID" value="NZ_CP025781.1"/>
</dbReference>
<evidence type="ECO:0000259" key="7">
    <source>
        <dbReference type="PROSITE" id="PS50839"/>
    </source>
</evidence>
<evidence type="ECO:0000259" key="6">
    <source>
        <dbReference type="PROSITE" id="PS50113"/>
    </source>
</evidence>
<proteinExistence type="predicted"/>
<evidence type="ECO:0000313" key="8">
    <source>
        <dbReference type="EMBL" id="QBC43973.1"/>
    </source>
</evidence>
<keyword evidence="2 5" id="KW-0812">Transmembrane</keyword>
<dbReference type="GO" id="GO:0016020">
    <property type="term" value="C:membrane"/>
    <property type="evidence" value="ECO:0007669"/>
    <property type="project" value="UniProtKB-SubCell"/>
</dbReference>
<feature type="domain" description="CHASE" evidence="7">
    <location>
        <begin position="136"/>
        <end position="297"/>
    </location>
</feature>
<dbReference type="GO" id="GO:0003824">
    <property type="term" value="F:catalytic activity"/>
    <property type="evidence" value="ECO:0007669"/>
    <property type="project" value="UniProtKB-ARBA"/>
</dbReference>
<feature type="transmembrane region" description="Helical" evidence="5">
    <location>
        <begin position="12"/>
        <end position="31"/>
    </location>
</feature>
<dbReference type="Pfam" id="PF00989">
    <property type="entry name" value="PAS"/>
    <property type="match status" value="1"/>
</dbReference>
<dbReference type="InterPro" id="IPR006189">
    <property type="entry name" value="CHASE_dom"/>
</dbReference>
<keyword evidence="4 5" id="KW-0472">Membrane</keyword>
<dbReference type="SMART" id="SM01079">
    <property type="entry name" value="CHASE"/>
    <property type="match status" value="1"/>
</dbReference>
<dbReference type="InterPro" id="IPR000014">
    <property type="entry name" value="PAS"/>
</dbReference>
<reference evidence="8 9" key="1">
    <citation type="submission" date="2018-01" db="EMBL/GenBank/DDBJ databases">
        <title>Genome sequence of Iodobacter sp. strain PCH194 isolated from Indian Trans-Himalaya.</title>
        <authorList>
            <person name="Kumar V."/>
            <person name="Thakur V."/>
            <person name="Kumar S."/>
            <person name="Singh D."/>
        </authorList>
    </citation>
    <scope>NUCLEOTIDE SEQUENCE [LARGE SCALE GENOMIC DNA]</scope>
    <source>
        <strain evidence="8 9">PCH194</strain>
    </source>
</reference>
<dbReference type="GO" id="GO:0007165">
    <property type="term" value="P:signal transduction"/>
    <property type="evidence" value="ECO:0007669"/>
    <property type="project" value="UniProtKB-ARBA"/>
</dbReference>
<organism evidence="8 9">
    <name type="scientific">Iodobacter fluviatilis</name>
    <dbReference type="NCBI Taxonomy" id="537"/>
    <lineage>
        <taxon>Bacteria</taxon>
        <taxon>Pseudomonadati</taxon>
        <taxon>Pseudomonadota</taxon>
        <taxon>Betaproteobacteria</taxon>
        <taxon>Neisseriales</taxon>
        <taxon>Chitinibacteraceae</taxon>
        <taxon>Iodobacter</taxon>
    </lineage>
</organism>
<gene>
    <name evidence="8" type="ORF">C1H71_10770</name>
</gene>
<dbReference type="SUPFAM" id="SSF55785">
    <property type="entry name" value="PYP-like sensor domain (PAS domain)"/>
    <property type="match status" value="2"/>
</dbReference>
<dbReference type="Proteomes" id="UP000515917">
    <property type="component" value="Chromosome"/>
</dbReference>
<dbReference type="InterPro" id="IPR000700">
    <property type="entry name" value="PAS-assoc_C"/>
</dbReference>
<keyword evidence="9" id="KW-1185">Reference proteome</keyword>
<comment type="subcellular location">
    <subcellularLocation>
        <location evidence="1">Membrane</location>
    </subcellularLocation>
</comment>
<evidence type="ECO:0000256" key="5">
    <source>
        <dbReference type="SAM" id="Phobius"/>
    </source>
</evidence>
<evidence type="ECO:0000313" key="9">
    <source>
        <dbReference type="Proteomes" id="UP000515917"/>
    </source>
</evidence>
<evidence type="ECO:0000256" key="3">
    <source>
        <dbReference type="ARBA" id="ARBA00022989"/>
    </source>
</evidence>
<name>A0A7G3GA67_9NEIS</name>
<dbReference type="EMBL" id="CP025781">
    <property type="protein sequence ID" value="QBC43973.1"/>
    <property type="molecule type" value="Genomic_DNA"/>
</dbReference>
<accession>A0A7G3GA67</accession>
<feature type="transmembrane region" description="Helical" evidence="5">
    <location>
        <begin position="310"/>
        <end position="330"/>
    </location>
</feature>
<evidence type="ECO:0000256" key="4">
    <source>
        <dbReference type="ARBA" id="ARBA00023136"/>
    </source>
</evidence>
<keyword evidence="3 5" id="KW-1133">Transmembrane helix</keyword>
<dbReference type="PROSITE" id="PS50839">
    <property type="entry name" value="CHASE"/>
    <property type="match status" value="1"/>
</dbReference>
<dbReference type="AlphaFoldDB" id="A0A7G3GA67"/>
<dbReference type="InterPro" id="IPR042240">
    <property type="entry name" value="CHASE_sf"/>
</dbReference>
<evidence type="ECO:0000256" key="2">
    <source>
        <dbReference type="ARBA" id="ARBA00022692"/>
    </source>
</evidence>
<dbReference type="Pfam" id="PF03924">
    <property type="entry name" value="CHASE"/>
    <property type="match status" value="1"/>
</dbReference>
<dbReference type="InterPro" id="IPR013767">
    <property type="entry name" value="PAS_fold"/>
</dbReference>
<sequence length="589" mass="68002">MSILVLWRYYRVALRTFAIGLVITVGLQIWLSIQHKHYAQTQLDQLAISYAERIQYQLEVENYILRGLQSAFIANPKLTNQAFTQILKQQNIQGRFPNFVSIQFIREVKSSDLKSYTRSRQLENPSFSVQTTNPRPAYQIIDFLYPDGPSTHNQIGLDISNQTLNLIAIEYSRDQGRAVTSIISPIEGTKKFPLGFIINLPVYMPNTLLNNRVERRAAFIGSINAFLSVENIITWLGKDLNKSVRIQLQDTGSTSGLIDTKKITTLYPKIGQLQPQAFNELSSRAIIQFPGRQWRISLFASPNAFPQQNIFKYLIWLIGFILSLSFTVLLQRQRNSHESALDLAEQITQDLLKHEQHFQQMAQLAEQSRDLIVSRDLQGNVIYANQAARIYFADYAPILLGQNKPLLLSAELAINTIPIQQECQHRNTDGDMHYFELTLFPLYNREGQHEGSAMFAHDISQHKELIVELQNSRERFTHLLELAADWHWEQDTHFRFTQISAHFFKAHPIDQSLLLGRCSWEIGDDQLSTEDWRAHKAQLDKQQSFNDFVYSIKINQHQIMVSNSGQAYFNEKNEFLGYRGVSKEIHNKN</sequence>